<dbReference type="Pfam" id="PF00534">
    <property type="entry name" value="Glycos_transf_1"/>
    <property type="match status" value="1"/>
</dbReference>
<dbReference type="InterPro" id="IPR028098">
    <property type="entry name" value="Glyco_trans_4-like_N"/>
</dbReference>
<dbReference type="SUPFAM" id="SSF53756">
    <property type="entry name" value="UDP-Glycosyltransferase/glycogen phosphorylase"/>
    <property type="match status" value="1"/>
</dbReference>
<protein>
    <recommendedName>
        <fullName evidence="5">Glycosyl transferase family 1 domain-containing protein</fullName>
    </recommendedName>
</protein>
<evidence type="ECO:0000313" key="4">
    <source>
        <dbReference type="EMBL" id="CAE0112813.1"/>
    </source>
</evidence>
<keyword evidence="1" id="KW-0328">Glycosyltransferase</keyword>
<dbReference type="PANTHER" id="PTHR45947:SF3">
    <property type="entry name" value="SULFOQUINOVOSYL TRANSFERASE SQD2"/>
    <property type="match status" value="1"/>
</dbReference>
<evidence type="ECO:0000256" key="1">
    <source>
        <dbReference type="ARBA" id="ARBA00022676"/>
    </source>
</evidence>
<dbReference type="Pfam" id="PF13439">
    <property type="entry name" value="Glyco_transf_4"/>
    <property type="match status" value="1"/>
</dbReference>
<accession>A0A7S3AR98</accession>
<dbReference type="Gene3D" id="3.40.50.2000">
    <property type="entry name" value="Glycogen Phosphorylase B"/>
    <property type="match status" value="2"/>
</dbReference>
<keyword evidence="1" id="KW-0808">Transferase</keyword>
<sequence>MRILIVTDYMPPQTHGIAIRFRQYIDYMRKAGHEVQVFCTDHVKARESSFDHPNLPSITNPYNVHNKMAYNPGVKLAWYLGAKQWDIVHLVYPSNISWAVLPVAAWRRIPIYCSHHVDMEYYVAEYVRFKPLAALGGFLYWLLTKLPATMLAHINAAPTLCFLDSHITKQRGERRRIPTGVADARFKVDNAQQVVEERQDLLKKSGFQSGAEVCIIIMVQRLAPEKDTMKALEAMHALGESTGLRHSLDGKRPTHIVIAGDGPARPSLEQYAAAHSLPVTFLGNVPNDRLPPLYRAADVFVTCSTSETYGLTTLEALACGTPAVLPHCPVFDELWSDKIPPQWMYDTQADGALVEALRCAGRESSAKHMQEHPIKASWADATNELLSQYEYAINNNLQNRQELASYTRIFNQFVKAAIVTVITYWTLRAYTNKVCFKPTT</sequence>
<reference evidence="4" key="1">
    <citation type="submission" date="2021-01" db="EMBL/GenBank/DDBJ databases">
        <authorList>
            <person name="Corre E."/>
            <person name="Pelletier E."/>
            <person name="Niang G."/>
            <person name="Scheremetjew M."/>
            <person name="Finn R."/>
            <person name="Kale V."/>
            <person name="Holt S."/>
            <person name="Cochrane G."/>
            <person name="Meng A."/>
            <person name="Brown T."/>
            <person name="Cohen L."/>
        </authorList>
    </citation>
    <scope>NUCLEOTIDE SEQUENCE</scope>
    <source>
        <strain evidence="4">CCMP281</strain>
    </source>
</reference>
<feature type="domain" description="Glycosyltransferase subfamily 4-like N-terminal" evidence="3">
    <location>
        <begin position="16"/>
        <end position="128"/>
    </location>
</feature>
<proteinExistence type="predicted"/>
<evidence type="ECO:0000259" key="2">
    <source>
        <dbReference type="Pfam" id="PF00534"/>
    </source>
</evidence>
<organism evidence="4">
    <name type="scientific">Haptolina ericina</name>
    <dbReference type="NCBI Taxonomy" id="156174"/>
    <lineage>
        <taxon>Eukaryota</taxon>
        <taxon>Haptista</taxon>
        <taxon>Haptophyta</taxon>
        <taxon>Prymnesiophyceae</taxon>
        <taxon>Prymnesiales</taxon>
        <taxon>Prymnesiaceae</taxon>
        <taxon>Haptolina</taxon>
    </lineage>
</organism>
<dbReference type="PANTHER" id="PTHR45947">
    <property type="entry name" value="SULFOQUINOVOSYL TRANSFERASE SQD2"/>
    <property type="match status" value="1"/>
</dbReference>
<evidence type="ECO:0008006" key="5">
    <source>
        <dbReference type="Google" id="ProtNLM"/>
    </source>
</evidence>
<dbReference type="InterPro" id="IPR050194">
    <property type="entry name" value="Glycosyltransferase_grp1"/>
</dbReference>
<dbReference type="InterPro" id="IPR001296">
    <property type="entry name" value="Glyco_trans_1"/>
</dbReference>
<dbReference type="AlphaFoldDB" id="A0A7S3AR98"/>
<evidence type="ECO:0000259" key="3">
    <source>
        <dbReference type="Pfam" id="PF13439"/>
    </source>
</evidence>
<feature type="domain" description="Glycosyl transferase family 1" evidence="2">
    <location>
        <begin position="215"/>
        <end position="358"/>
    </location>
</feature>
<gene>
    <name evidence="4" type="ORF">HERI1096_LOCUS13473</name>
</gene>
<name>A0A7S3AR98_9EUKA</name>
<dbReference type="EMBL" id="HBHX01024209">
    <property type="protein sequence ID" value="CAE0112813.1"/>
    <property type="molecule type" value="Transcribed_RNA"/>
</dbReference>
<dbReference type="GO" id="GO:0016757">
    <property type="term" value="F:glycosyltransferase activity"/>
    <property type="evidence" value="ECO:0007669"/>
    <property type="project" value="UniProtKB-KW"/>
</dbReference>